<dbReference type="RefSeq" id="WP_075467795.1">
    <property type="nucleotide sequence ID" value="NZ_CABFLX010000025.1"/>
</dbReference>
<dbReference type="EMBL" id="CP060707">
    <property type="protein sequence ID" value="QPH89967.1"/>
    <property type="molecule type" value="Genomic_DNA"/>
</dbReference>
<dbReference type="InterPro" id="IPR007712">
    <property type="entry name" value="RelE/ParE_toxin"/>
</dbReference>
<reference evidence="3 5" key="2">
    <citation type="journal article" date="2018" name="Emerg. Microbes Infect.">
        <title>Genomic analysis of oral Campylobacter concisus strains identified a potential bacterial molecular marker associated with active Crohn's disease.</title>
        <authorList>
            <person name="Liu F."/>
            <person name="Ma R."/>
            <person name="Tay C.Y.A."/>
            <person name="Octavia S."/>
            <person name="Lan R."/>
            <person name="Chung H.K.L."/>
            <person name="Riordan S.M."/>
            <person name="Grimm M.C."/>
            <person name="Leong R.W."/>
            <person name="Tanaka M.M."/>
            <person name="Connor S."/>
            <person name="Zhang L."/>
        </authorList>
    </citation>
    <scope>NUCLEOTIDE SEQUENCE [LARGE SCALE GENOMIC DNA]</scope>
    <source>
        <strain evidence="3 5">P1CDO2</strain>
    </source>
</reference>
<evidence type="ECO:0000313" key="5">
    <source>
        <dbReference type="Proteomes" id="UP000594508"/>
    </source>
</evidence>
<reference evidence="2 4" key="1">
    <citation type="submission" date="2017-04" db="EMBL/GenBank/DDBJ databases">
        <title>Complete genome of Campylobacter concisus ATCC 33237T and draft genomes for an additional eight well characterized C. concisus strains.</title>
        <authorList>
            <person name="Cornelius A.J."/>
            <person name="Miller W.G."/>
            <person name="Lastovica A.J."/>
            <person name="On S.L."/>
            <person name="French N.P."/>
            <person name="Vandenberg O."/>
            <person name="Biggs P.J."/>
        </authorList>
    </citation>
    <scope>NUCLEOTIDE SEQUENCE [LARGE SCALE GENOMIC DNA]</scope>
    <source>
        <strain evidence="2 4">Lasto127.99</strain>
    </source>
</reference>
<protein>
    <submittedName>
        <fullName evidence="2">Plasmid stabilization system</fullName>
    </submittedName>
    <submittedName>
        <fullName evidence="3">Type II toxin-antitoxin system RelE/ParE family toxin</fullName>
    </submittedName>
</protein>
<name>A0A1Y5NBI1_9BACT</name>
<dbReference type="Pfam" id="PF05016">
    <property type="entry name" value="ParE_toxin"/>
    <property type="match status" value="1"/>
</dbReference>
<dbReference type="InterPro" id="IPR035093">
    <property type="entry name" value="RelE/ParE_toxin_dom_sf"/>
</dbReference>
<dbReference type="Gene3D" id="3.30.2310.20">
    <property type="entry name" value="RelE-like"/>
    <property type="match status" value="1"/>
</dbReference>
<evidence type="ECO:0000313" key="3">
    <source>
        <dbReference type="EMBL" id="QPH89967.1"/>
    </source>
</evidence>
<proteinExistence type="predicted"/>
<evidence type="ECO:0000313" key="2">
    <source>
        <dbReference type="EMBL" id="OUT18127.1"/>
    </source>
</evidence>
<dbReference type="Proteomes" id="UP000195893">
    <property type="component" value="Unassembled WGS sequence"/>
</dbReference>
<evidence type="ECO:0000256" key="1">
    <source>
        <dbReference type="ARBA" id="ARBA00022649"/>
    </source>
</evidence>
<dbReference type="EMBL" id="NDYQ01000004">
    <property type="protein sequence ID" value="OUT18127.1"/>
    <property type="molecule type" value="Genomic_DNA"/>
</dbReference>
<evidence type="ECO:0000313" key="4">
    <source>
        <dbReference type="Proteomes" id="UP000195893"/>
    </source>
</evidence>
<sequence length="96" mass="11592">MRVKFSKEFEQATDKITKFIAKDSVEKAVLFYNDLITKIEEIKYMPYRFRKNLDINDDDVRDLIFHGYVVPFYIDKEKETITILLIYKENLPSIKF</sequence>
<accession>A0A1Y5NBI1</accession>
<organism evidence="2 4">
    <name type="scientific">Campylobacter concisus</name>
    <dbReference type="NCBI Taxonomy" id="199"/>
    <lineage>
        <taxon>Bacteria</taxon>
        <taxon>Pseudomonadati</taxon>
        <taxon>Campylobacterota</taxon>
        <taxon>Epsilonproteobacteria</taxon>
        <taxon>Campylobacterales</taxon>
        <taxon>Campylobacteraceae</taxon>
        <taxon>Campylobacter</taxon>
    </lineage>
</organism>
<keyword evidence="1" id="KW-1277">Toxin-antitoxin system</keyword>
<gene>
    <name evidence="2" type="ORF">B9N60_03240</name>
    <name evidence="3" type="ORF">CVT00_10085</name>
</gene>
<dbReference type="Proteomes" id="UP000594508">
    <property type="component" value="Chromosome"/>
</dbReference>
<dbReference type="AlphaFoldDB" id="A0A1Y5NBI1"/>
<reference evidence="3" key="3">
    <citation type="submission" date="2020-08" db="EMBL/GenBank/DDBJ databases">
        <title>Analysis of Completed Campylobacter concisus Genomes Identified Genomospecies Features, Novel plasmids and Their Association with Severe Ulcerative Colitis.</title>
        <authorList>
            <person name="Zhang L."/>
        </authorList>
    </citation>
    <scope>NUCLEOTIDE SEQUENCE</scope>
    <source>
        <strain evidence="3">P1CDO2</strain>
    </source>
</reference>